<feature type="domain" description="ABC transmembrane type-1" evidence="9">
    <location>
        <begin position="12"/>
        <end position="289"/>
    </location>
</feature>
<feature type="transmembrane region" description="Helical" evidence="7">
    <location>
        <begin position="124"/>
        <end position="152"/>
    </location>
</feature>
<comment type="caution">
    <text evidence="10">The sequence shown here is derived from an EMBL/GenBank/DDBJ whole genome shotgun (WGS) entry which is preliminary data.</text>
</comment>
<dbReference type="GO" id="GO:0005524">
    <property type="term" value="F:ATP binding"/>
    <property type="evidence" value="ECO:0007669"/>
    <property type="project" value="UniProtKB-KW"/>
</dbReference>
<keyword evidence="2 7" id="KW-0812">Transmembrane</keyword>
<dbReference type="Gene3D" id="3.40.50.300">
    <property type="entry name" value="P-loop containing nucleotide triphosphate hydrolases"/>
    <property type="match status" value="1"/>
</dbReference>
<dbReference type="InterPro" id="IPR039421">
    <property type="entry name" value="Type_1_exporter"/>
</dbReference>
<gene>
    <name evidence="10" type="ORF">ACFQ4R_09635</name>
</gene>
<name>A0ABW4BPI3_9LACO</name>
<reference evidence="11" key="1">
    <citation type="journal article" date="2019" name="Int. J. Syst. Evol. Microbiol.">
        <title>The Global Catalogue of Microorganisms (GCM) 10K type strain sequencing project: providing services to taxonomists for standard genome sequencing and annotation.</title>
        <authorList>
            <consortium name="The Broad Institute Genomics Platform"/>
            <consortium name="The Broad Institute Genome Sequencing Center for Infectious Disease"/>
            <person name="Wu L."/>
            <person name="Ma J."/>
        </authorList>
    </citation>
    <scope>NUCLEOTIDE SEQUENCE [LARGE SCALE GENOMIC DNA]</scope>
    <source>
        <strain evidence="11">CCM 8937</strain>
    </source>
</reference>
<feature type="transmembrane region" description="Helical" evidence="7">
    <location>
        <begin position="45"/>
        <end position="67"/>
    </location>
</feature>
<evidence type="ECO:0000256" key="7">
    <source>
        <dbReference type="SAM" id="Phobius"/>
    </source>
</evidence>
<evidence type="ECO:0000256" key="1">
    <source>
        <dbReference type="ARBA" id="ARBA00004651"/>
    </source>
</evidence>
<dbReference type="RefSeq" id="WP_125649776.1">
    <property type="nucleotide sequence ID" value="NZ_JBHTOH010000089.1"/>
</dbReference>
<evidence type="ECO:0000259" key="9">
    <source>
        <dbReference type="PROSITE" id="PS50929"/>
    </source>
</evidence>
<dbReference type="Proteomes" id="UP001597191">
    <property type="component" value="Unassembled WGS sequence"/>
</dbReference>
<feature type="domain" description="ABC transporter" evidence="8">
    <location>
        <begin position="318"/>
        <end position="530"/>
    </location>
</feature>
<evidence type="ECO:0000256" key="5">
    <source>
        <dbReference type="ARBA" id="ARBA00022989"/>
    </source>
</evidence>
<dbReference type="SUPFAM" id="SSF90123">
    <property type="entry name" value="ABC transporter transmembrane region"/>
    <property type="match status" value="1"/>
</dbReference>
<dbReference type="EMBL" id="JBHTOH010000089">
    <property type="protein sequence ID" value="MFD1411844.1"/>
    <property type="molecule type" value="Genomic_DNA"/>
</dbReference>
<protein>
    <submittedName>
        <fullName evidence="10">ATP-binding cassette domain-containing protein</fullName>
    </submittedName>
</protein>
<dbReference type="PROSITE" id="PS51257">
    <property type="entry name" value="PROKAR_LIPOPROTEIN"/>
    <property type="match status" value="1"/>
</dbReference>
<dbReference type="SUPFAM" id="SSF52540">
    <property type="entry name" value="P-loop containing nucleoside triphosphate hydrolases"/>
    <property type="match status" value="1"/>
</dbReference>
<dbReference type="PROSITE" id="PS50893">
    <property type="entry name" value="ABC_TRANSPORTER_2"/>
    <property type="match status" value="1"/>
</dbReference>
<dbReference type="InterPro" id="IPR003593">
    <property type="entry name" value="AAA+_ATPase"/>
</dbReference>
<keyword evidence="11" id="KW-1185">Reference proteome</keyword>
<sequence length="530" mass="58295">MIWKYGNKRTLFLLMPLMIIGNSISVITGLMTSCFITAATNKNMVLFWQTAFLGTACLILVTLINLMMVRVKNKLIMEVNLRIKAIVLESIAKKSQIDSGDELSFMTNDLKLLETKGIENEINILGLIFEFVIAFVVALTLDWLVTLAFILAGVVPALLSAKLGGRIEAASTAWSKSNSAYTGQLKNLFEGLAIIQLYQSFAFFTAKGLRESRRLEKALRKMNILVGQVEQLLTGIAYIALMLLPFSFGIYRVIQGATTLAIFMGVMQVSNSVINPMLNIFTKINELKTTKPIQAKIKIALQRGQQTVAEPANDFVKLTLTDVGLKRAGKQLFTHFNLRVQAGDKVLIMAPSGFGKSSLLKALLGELTFNQGSYQFNQQPVIPATTQTLLPNFAYITQQPFLFVDSLTNNLTLGSDFNNQQITAALAASDLTELSKEKGLDYQVGSDSRQLSGGQIQRLEIARAILRQRPIVLADEPTSALDEESAAIIQQTLLTQAETLIQVSHKVPLSVQAQFTKVIHLDNSAVIVPS</sequence>
<dbReference type="Pfam" id="PF00664">
    <property type="entry name" value="ABC_membrane"/>
    <property type="match status" value="1"/>
</dbReference>
<comment type="subcellular location">
    <subcellularLocation>
        <location evidence="1">Cell membrane</location>
        <topology evidence="1">Multi-pass membrane protein</topology>
    </subcellularLocation>
</comment>
<evidence type="ECO:0000256" key="6">
    <source>
        <dbReference type="ARBA" id="ARBA00023136"/>
    </source>
</evidence>
<dbReference type="InterPro" id="IPR027417">
    <property type="entry name" value="P-loop_NTPase"/>
</dbReference>
<evidence type="ECO:0000313" key="11">
    <source>
        <dbReference type="Proteomes" id="UP001597191"/>
    </source>
</evidence>
<keyword evidence="5 7" id="KW-1133">Transmembrane helix</keyword>
<evidence type="ECO:0000256" key="4">
    <source>
        <dbReference type="ARBA" id="ARBA00022840"/>
    </source>
</evidence>
<dbReference type="CDD" id="cd03228">
    <property type="entry name" value="ABCC_MRP_Like"/>
    <property type="match status" value="1"/>
</dbReference>
<keyword evidence="3" id="KW-0547">Nucleotide-binding</keyword>
<evidence type="ECO:0000313" key="10">
    <source>
        <dbReference type="EMBL" id="MFD1411844.1"/>
    </source>
</evidence>
<organism evidence="10 11">
    <name type="scientific">Lapidilactobacillus gannanensis</name>
    <dbReference type="NCBI Taxonomy" id="2486002"/>
    <lineage>
        <taxon>Bacteria</taxon>
        <taxon>Bacillati</taxon>
        <taxon>Bacillota</taxon>
        <taxon>Bacilli</taxon>
        <taxon>Lactobacillales</taxon>
        <taxon>Lactobacillaceae</taxon>
        <taxon>Lapidilactobacillus</taxon>
    </lineage>
</organism>
<dbReference type="InterPro" id="IPR017871">
    <property type="entry name" value="ABC_transporter-like_CS"/>
</dbReference>
<evidence type="ECO:0000256" key="2">
    <source>
        <dbReference type="ARBA" id="ARBA00022692"/>
    </source>
</evidence>
<feature type="transmembrane region" description="Helical" evidence="7">
    <location>
        <begin position="231"/>
        <end position="254"/>
    </location>
</feature>
<dbReference type="Pfam" id="PF00005">
    <property type="entry name" value="ABC_tran"/>
    <property type="match status" value="1"/>
</dbReference>
<evidence type="ECO:0000256" key="3">
    <source>
        <dbReference type="ARBA" id="ARBA00022741"/>
    </source>
</evidence>
<evidence type="ECO:0000259" key="8">
    <source>
        <dbReference type="PROSITE" id="PS50893"/>
    </source>
</evidence>
<dbReference type="InterPro" id="IPR036640">
    <property type="entry name" value="ABC1_TM_sf"/>
</dbReference>
<feature type="transmembrane region" description="Helical" evidence="7">
    <location>
        <begin position="12"/>
        <end position="39"/>
    </location>
</feature>
<dbReference type="SMART" id="SM00382">
    <property type="entry name" value="AAA"/>
    <property type="match status" value="1"/>
</dbReference>
<dbReference type="PANTHER" id="PTHR24221">
    <property type="entry name" value="ATP-BINDING CASSETTE SUB-FAMILY B"/>
    <property type="match status" value="1"/>
</dbReference>
<dbReference type="PROSITE" id="PS50929">
    <property type="entry name" value="ABC_TM1F"/>
    <property type="match status" value="1"/>
</dbReference>
<keyword evidence="6 7" id="KW-0472">Membrane</keyword>
<accession>A0ABW4BPI3</accession>
<dbReference type="Gene3D" id="1.20.1560.10">
    <property type="entry name" value="ABC transporter type 1, transmembrane domain"/>
    <property type="match status" value="1"/>
</dbReference>
<dbReference type="PANTHER" id="PTHR24221:SF654">
    <property type="entry name" value="ATP-BINDING CASSETTE SUB-FAMILY B MEMBER 6"/>
    <property type="match status" value="1"/>
</dbReference>
<dbReference type="InterPro" id="IPR011527">
    <property type="entry name" value="ABC1_TM_dom"/>
</dbReference>
<dbReference type="InterPro" id="IPR003439">
    <property type="entry name" value="ABC_transporter-like_ATP-bd"/>
</dbReference>
<proteinExistence type="predicted"/>
<keyword evidence="4 10" id="KW-0067">ATP-binding</keyword>
<dbReference type="PROSITE" id="PS00211">
    <property type="entry name" value="ABC_TRANSPORTER_1"/>
    <property type="match status" value="1"/>
</dbReference>